<gene>
    <name evidence="3" type="ORF">SERLA73DRAFT_181919</name>
</gene>
<feature type="transmembrane region" description="Helical" evidence="1">
    <location>
        <begin position="108"/>
        <end position="124"/>
    </location>
</feature>
<dbReference type="OrthoDB" id="2535105at2759"/>
<feature type="transmembrane region" description="Helical" evidence="1">
    <location>
        <begin position="60"/>
        <end position="88"/>
    </location>
</feature>
<dbReference type="STRING" id="936435.F8PYY9"/>
<reference evidence="4" key="1">
    <citation type="journal article" date="2011" name="Science">
        <title>The plant cell wall-decomposing machinery underlies the functional diversity of forest fungi.</title>
        <authorList>
            <person name="Eastwood D.C."/>
            <person name="Floudas D."/>
            <person name="Binder M."/>
            <person name="Majcherczyk A."/>
            <person name="Schneider P."/>
            <person name="Aerts A."/>
            <person name="Asiegbu F.O."/>
            <person name="Baker S.E."/>
            <person name="Barry K."/>
            <person name="Bendiksby M."/>
            <person name="Blumentritt M."/>
            <person name="Coutinho P.M."/>
            <person name="Cullen D."/>
            <person name="de Vries R.P."/>
            <person name="Gathman A."/>
            <person name="Goodell B."/>
            <person name="Henrissat B."/>
            <person name="Ihrmark K."/>
            <person name="Kauserud H."/>
            <person name="Kohler A."/>
            <person name="LaButti K."/>
            <person name="Lapidus A."/>
            <person name="Lavin J.L."/>
            <person name="Lee Y.-H."/>
            <person name="Lindquist E."/>
            <person name="Lilly W."/>
            <person name="Lucas S."/>
            <person name="Morin E."/>
            <person name="Murat C."/>
            <person name="Oguiza J.A."/>
            <person name="Park J."/>
            <person name="Pisabarro A.G."/>
            <person name="Riley R."/>
            <person name="Rosling A."/>
            <person name="Salamov A."/>
            <person name="Schmidt O."/>
            <person name="Schmutz J."/>
            <person name="Skrede I."/>
            <person name="Stenlid J."/>
            <person name="Wiebenga A."/>
            <person name="Xie X."/>
            <person name="Kuees U."/>
            <person name="Hibbett D.S."/>
            <person name="Hoffmeister D."/>
            <person name="Hoegberg N."/>
            <person name="Martin F."/>
            <person name="Grigoriev I.V."/>
            <person name="Watkinson S.C."/>
        </authorList>
    </citation>
    <scope>NUCLEOTIDE SEQUENCE [LARGE SCALE GENOMIC DNA]</scope>
    <source>
        <strain evidence="4">strain S7.3</strain>
    </source>
</reference>
<evidence type="ECO:0000256" key="1">
    <source>
        <dbReference type="SAM" id="Phobius"/>
    </source>
</evidence>
<dbReference type="AlphaFoldDB" id="F8PYY9"/>
<dbReference type="InterPro" id="IPR045339">
    <property type="entry name" value="DUF6534"/>
</dbReference>
<keyword evidence="1" id="KW-0812">Transmembrane</keyword>
<sequence length="351" mass="39113">MLTMPDINSEMSAIPQLVSSLSNSFGAFYVSLLLAAILYGFTSLQLVIYIQSQWKYDRVVYRIMVVLLWLLDTIHVTFISHMLYYYLISNFANPPALSVIVWSFKGENIMTMIIILSVHCLYVHRLWILGKGRNRILSLVQVVTITLLLGLSMLQLHAMSQCYLYSDLEMLTWEPITVLSVLAFNDFLVASSMCYLLALSRTGFSKTDTTIKRIALYVCGSGCLTSICSLTAIITCAVMPDNSINLAIDFLLSKLYVNSFMALLNSRSQAECFGDATLSTFGAAPHPVKGQDKEHQTYLGVQFEGRQPRQTLCTNAPCCKEDAGSPLNLDSPNSTYQGSFQNYLPISALTL</sequence>
<evidence type="ECO:0000259" key="2">
    <source>
        <dbReference type="Pfam" id="PF20152"/>
    </source>
</evidence>
<proteinExistence type="predicted"/>
<dbReference type="OMA" id="LMSYETY"/>
<feature type="transmembrane region" description="Helical" evidence="1">
    <location>
        <begin position="136"/>
        <end position="156"/>
    </location>
</feature>
<name>F8PYY9_SERL3</name>
<feature type="transmembrane region" description="Helical" evidence="1">
    <location>
        <begin position="176"/>
        <end position="198"/>
    </location>
</feature>
<feature type="transmembrane region" description="Helical" evidence="1">
    <location>
        <begin position="27"/>
        <end position="48"/>
    </location>
</feature>
<dbReference type="InParanoid" id="F8PYY9"/>
<evidence type="ECO:0000313" key="3">
    <source>
        <dbReference type="EMBL" id="EGN99102.1"/>
    </source>
</evidence>
<dbReference type="Proteomes" id="UP000008063">
    <property type="component" value="Unassembled WGS sequence"/>
</dbReference>
<accession>F8PYY9</accession>
<dbReference type="Pfam" id="PF20152">
    <property type="entry name" value="DUF6534"/>
    <property type="match status" value="1"/>
</dbReference>
<protein>
    <recommendedName>
        <fullName evidence="2">DUF6534 domain-containing protein</fullName>
    </recommendedName>
</protein>
<dbReference type="PANTHER" id="PTHR40465:SF1">
    <property type="entry name" value="DUF6534 DOMAIN-CONTAINING PROTEIN"/>
    <property type="match status" value="1"/>
</dbReference>
<organism evidence="4">
    <name type="scientific">Serpula lacrymans var. lacrymans (strain S7.3)</name>
    <name type="common">Dry rot fungus</name>
    <dbReference type="NCBI Taxonomy" id="936435"/>
    <lineage>
        <taxon>Eukaryota</taxon>
        <taxon>Fungi</taxon>
        <taxon>Dikarya</taxon>
        <taxon>Basidiomycota</taxon>
        <taxon>Agaricomycotina</taxon>
        <taxon>Agaricomycetes</taxon>
        <taxon>Agaricomycetidae</taxon>
        <taxon>Boletales</taxon>
        <taxon>Coniophorineae</taxon>
        <taxon>Serpulaceae</taxon>
        <taxon>Serpula</taxon>
    </lineage>
</organism>
<keyword evidence="1" id="KW-0472">Membrane</keyword>
<dbReference type="HOGENOM" id="CLU_046025_5_3_1"/>
<dbReference type="EMBL" id="GL945480">
    <property type="protein sequence ID" value="EGN99102.1"/>
    <property type="molecule type" value="Genomic_DNA"/>
</dbReference>
<dbReference type="PANTHER" id="PTHR40465">
    <property type="entry name" value="CHROMOSOME 1, WHOLE GENOME SHOTGUN SEQUENCE"/>
    <property type="match status" value="1"/>
</dbReference>
<keyword evidence="1" id="KW-1133">Transmembrane helix</keyword>
<feature type="transmembrane region" description="Helical" evidence="1">
    <location>
        <begin position="214"/>
        <end position="240"/>
    </location>
</feature>
<dbReference type="eggNOG" id="ENOG502SPXZ">
    <property type="taxonomic scope" value="Eukaryota"/>
</dbReference>
<keyword evidence="4" id="KW-1185">Reference proteome</keyword>
<evidence type="ECO:0000313" key="4">
    <source>
        <dbReference type="Proteomes" id="UP000008063"/>
    </source>
</evidence>
<feature type="domain" description="DUF6534" evidence="2">
    <location>
        <begin position="184"/>
        <end position="268"/>
    </location>
</feature>